<gene>
    <name evidence="1" type="ORF">Strain138_000562</name>
    <name evidence="2" type="ORF">Strain318_000562</name>
</gene>
<accession>A0AA49Q6Y0</accession>
<protein>
    <submittedName>
        <fullName evidence="1">Uncharacterized protein</fullName>
    </submittedName>
</protein>
<keyword evidence="3" id="KW-1185">Reference proteome</keyword>
<evidence type="ECO:0000313" key="3">
    <source>
        <dbReference type="Proteomes" id="UP001229955"/>
    </source>
</evidence>
<dbReference type="KEGG" id="pspc:Strain318_000562"/>
<accession>A0AA49Q3X1</accession>
<evidence type="ECO:0000313" key="2">
    <source>
        <dbReference type="EMBL" id="WKW14231.1"/>
    </source>
</evidence>
<name>A0AA49Q3X1_9BACT</name>
<dbReference type="Proteomes" id="UP001229955">
    <property type="component" value="Chromosome"/>
</dbReference>
<dbReference type="AlphaFoldDB" id="A0AA49Q3X1"/>
<organism evidence="1">
    <name type="scientific">Pseudogemmatithrix spongiicola</name>
    <dbReference type="NCBI Taxonomy" id="3062599"/>
    <lineage>
        <taxon>Bacteria</taxon>
        <taxon>Pseudomonadati</taxon>
        <taxon>Gemmatimonadota</taxon>
        <taxon>Gemmatimonadia</taxon>
        <taxon>Gemmatimonadales</taxon>
        <taxon>Gemmatimonadaceae</taxon>
        <taxon>Pseudogemmatithrix</taxon>
    </lineage>
</organism>
<reference evidence="1" key="1">
    <citation type="submission" date="2023-07" db="EMBL/GenBank/DDBJ databases">
        <authorList>
            <person name="Haufschild T."/>
            <person name="Kallscheuer N."/>
            <person name="Hammer J."/>
            <person name="Kohn T."/>
            <person name="Kabuu M."/>
            <person name="Jogler M."/>
            <person name="Wohfarth N."/>
            <person name="Heuer A."/>
            <person name="Rohde M."/>
            <person name="van Teeseling M.C.F."/>
            <person name="Jogler C."/>
        </authorList>
    </citation>
    <scope>NUCLEOTIDE SEQUENCE</scope>
    <source>
        <strain evidence="1">Strain 138</strain>
        <strain evidence="2">Strain 318</strain>
    </source>
</reference>
<evidence type="ECO:0000313" key="1">
    <source>
        <dbReference type="EMBL" id="WKW11321.1"/>
    </source>
</evidence>
<dbReference type="RefSeq" id="WP_367887020.1">
    <property type="nucleotide sequence ID" value="NZ_CP130612.1"/>
</dbReference>
<proteinExistence type="predicted"/>
<sequence>MAFDVRLEPLDAKDLPPIEYRWDADTDILVAMLRPAGVSEGVSGSLDFEGSDGSWLTFELVDGRLAAVEVAVWPDVKSVATLQAPEPTLAARVRIPQQGDDLLTAMEVDTAIRAVADAPERTIHFRIGPTRASRAVHVARDLLLEVDAKQRIAGLWFLNVPPFPAP</sequence>
<dbReference type="EMBL" id="CP130613">
    <property type="protein sequence ID" value="WKW14231.1"/>
    <property type="molecule type" value="Genomic_DNA"/>
</dbReference>
<dbReference type="EMBL" id="CP130612">
    <property type="protein sequence ID" value="WKW11321.1"/>
    <property type="molecule type" value="Genomic_DNA"/>
</dbReference>